<comment type="caution">
    <text evidence="2">The sequence shown here is derived from an EMBL/GenBank/DDBJ whole genome shotgun (WGS) entry which is preliminary data.</text>
</comment>
<gene>
    <name evidence="2" type="ORF">BKA67DRAFT_654617</name>
</gene>
<dbReference type="GeneID" id="70135479"/>
<name>A0A9P9A0S1_9PEZI</name>
<organism evidence="2 3">
    <name type="scientific">Truncatella angustata</name>
    <dbReference type="NCBI Taxonomy" id="152316"/>
    <lineage>
        <taxon>Eukaryota</taxon>
        <taxon>Fungi</taxon>
        <taxon>Dikarya</taxon>
        <taxon>Ascomycota</taxon>
        <taxon>Pezizomycotina</taxon>
        <taxon>Sordariomycetes</taxon>
        <taxon>Xylariomycetidae</taxon>
        <taxon>Amphisphaeriales</taxon>
        <taxon>Sporocadaceae</taxon>
        <taxon>Truncatella</taxon>
    </lineage>
</organism>
<keyword evidence="3" id="KW-1185">Reference proteome</keyword>
<dbReference type="OrthoDB" id="5419162at2759"/>
<protein>
    <submittedName>
        <fullName evidence="2">Uncharacterized protein</fullName>
    </submittedName>
</protein>
<dbReference type="Proteomes" id="UP000758603">
    <property type="component" value="Unassembled WGS sequence"/>
</dbReference>
<dbReference type="EMBL" id="JAGPXC010000002">
    <property type="protein sequence ID" value="KAH6656270.1"/>
    <property type="molecule type" value="Genomic_DNA"/>
</dbReference>
<evidence type="ECO:0000313" key="3">
    <source>
        <dbReference type="Proteomes" id="UP000758603"/>
    </source>
</evidence>
<evidence type="ECO:0000313" key="2">
    <source>
        <dbReference type="EMBL" id="KAH6656270.1"/>
    </source>
</evidence>
<accession>A0A9P9A0S1</accession>
<feature type="compositionally biased region" description="Acidic residues" evidence="1">
    <location>
        <begin position="91"/>
        <end position="101"/>
    </location>
</feature>
<proteinExistence type="predicted"/>
<feature type="compositionally biased region" description="Low complexity" evidence="1">
    <location>
        <begin position="125"/>
        <end position="140"/>
    </location>
</feature>
<sequence>MDQDSLEADSMEAMAAAMGFSSFGAQQPNAKRRKYNPHLEESASAALPHHGARAAVDHGQGANAIPLGARQAAAVAPAAQKKNSNNKDEISLDDDDEDDPEPQYIDTSRPATSLEPAAVLPPPDADAGAQAHADAAAGGATTAGGGSRGGRYQHGYGRGGYRDQRQHVEWGVDGGDRKPWYEDYYDPSFNINPWEKLERERGLEPLSGDYLTWEESKARWEREKEAAAAAAASQVGAAT</sequence>
<feature type="compositionally biased region" description="Low complexity" evidence="1">
    <location>
        <begin position="69"/>
        <end position="79"/>
    </location>
</feature>
<dbReference type="RefSeq" id="XP_045960504.1">
    <property type="nucleotide sequence ID" value="XM_046106588.1"/>
</dbReference>
<evidence type="ECO:0000256" key="1">
    <source>
        <dbReference type="SAM" id="MobiDB-lite"/>
    </source>
</evidence>
<reference evidence="2" key="1">
    <citation type="journal article" date="2021" name="Nat. Commun.">
        <title>Genetic determinants of endophytism in the Arabidopsis root mycobiome.</title>
        <authorList>
            <person name="Mesny F."/>
            <person name="Miyauchi S."/>
            <person name="Thiergart T."/>
            <person name="Pickel B."/>
            <person name="Atanasova L."/>
            <person name="Karlsson M."/>
            <person name="Huettel B."/>
            <person name="Barry K.W."/>
            <person name="Haridas S."/>
            <person name="Chen C."/>
            <person name="Bauer D."/>
            <person name="Andreopoulos W."/>
            <person name="Pangilinan J."/>
            <person name="LaButti K."/>
            <person name="Riley R."/>
            <person name="Lipzen A."/>
            <person name="Clum A."/>
            <person name="Drula E."/>
            <person name="Henrissat B."/>
            <person name="Kohler A."/>
            <person name="Grigoriev I.V."/>
            <person name="Martin F.M."/>
            <person name="Hacquard S."/>
        </authorList>
    </citation>
    <scope>NUCLEOTIDE SEQUENCE</scope>
    <source>
        <strain evidence="2">MPI-SDFR-AT-0073</strain>
    </source>
</reference>
<feature type="region of interest" description="Disordered" evidence="1">
    <location>
        <begin position="20"/>
        <end position="161"/>
    </location>
</feature>
<dbReference type="AlphaFoldDB" id="A0A9P9A0S1"/>